<evidence type="ECO:0000313" key="8">
    <source>
        <dbReference type="Proteomes" id="UP000054937"/>
    </source>
</evidence>
<organism evidence="7 8">
    <name type="scientific">Pseudocohnilembus persalinus</name>
    <name type="common">Ciliate</name>
    <dbReference type="NCBI Taxonomy" id="266149"/>
    <lineage>
        <taxon>Eukaryota</taxon>
        <taxon>Sar</taxon>
        <taxon>Alveolata</taxon>
        <taxon>Ciliophora</taxon>
        <taxon>Intramacronucleata</taxon>
        <taxon>Oligohymenophorea</taxon>
        <taxon>Scuticociliatia</taxon>
        <taxon>Philasterida</taxon>
        <taxon>Pseudocohnilembidae</taxon>
        <taxon>Pseudocohnilembus</taxon>
    </lineage>
</organism>
<feature type="compositionally biased region" description="Basic and acidic residues" evidence="5">
    <location>
        <begin position="131"/>
        <end position="140"/>
    </location>
</feature>
<dbReference type="InterPro" id="IPR011989">
    <property type="entry name" value="ARM-like"/>
</dbReference>
<feature type="compositionally biased region" description="Acidic residues" evidence="5">
    <location>
        <begin position="180"/>
        <end position="189"/>
    </location>
</feature>
<dbReference type="Gene3D" id="1.25.10.10">
    <property type="entry name" value="Leucine-rich Repeat Variant"/>
    <property type="match status" value="1"/>
</dbReference>
<dbReference type="OrthoDB" id="338531at2759"/>
<name>A0A0V0QSD1_PSEPJ</name>
<dbReference type="EMBL" id="LDAU01000110">
    <property type="protein sequence ID" value="KRX05183.1"/>
    <property type="molecule type" value="Genomic_DNA"/>
</dbReference>
<evidence type="ECO:0000256" key="2">
    <source>
        <dbReference type="ARBA" id="ARBA00023015"/>
    </source>
</evidence>
<evidence type="ECO:0000256" key="3">
    <source>
        <dbReference type="ARBA" id="ARBA00023163"/>
    </source>
</evidence>
<dbReference type="PANTHER" id="PTHR22970">
    <property type="entry name" value="AT-RICH INTERACTIVE DOMAIN-CONTAINING PROTEIN 2"/>
    <property type="match status" value="1"/>
</dbReference>
<dbReference type="InterPro" id="IPR001606">
    <property type="entry name" value="ARID_dom"/>
</dbReference>
<dbReference type="PROSITE" id="PS51011">
    <property type="entry name" value="ARID"/>
    <property type="match status" value="1"/>
</dbReference>
<dbReference type="InterPro" id="IPR016024">
    <property type="entry name" value="ARM-type_fold"/>
</dbReference>
<proteinExistence type="predicted"/>
<dbReference type="CDD" id="cd16100">
    <property type="entry name" value="ARID"/>
    <property type="match status" value="1"/>
</dbReference>
<keyword evidence="3" id="KW-0804">Transcription</keyword>
<dbReference type="Pfam" id="PF01388">
    <property type="entry name" value="ARID"/>
    <property type="match status" value="1"/>
</dbReference>
<keyword evidence="8" id="KW-1185">Reference proteome</keyword>
<dbReference type="SMART" id="SM01014">
    <property type="entry name" value="ARID"/>
    <property type="match status" value="1"/>
</dbReference>
<feature type="region of interest" description="Disordered" evidence="5">
    <location>
        <begin position="120"/>
        <end position="160"/>
    </location>
</feature>
<dbReference type="GO" id="GO:0006325">
    <property type="term" value="P:chromatin organization"/>
    <property type="evidence" value="ECO:0007669"/>
    <property type="project" value="UniProtKB-KW"/>
</dbReference>
<protein>
    <submittedName>
        <fullName evidence="7">Armadillo-type fold</fullName>
    </submittedName>
</protein>
<dbReference type="InterPro" id="IPR036431">
    <property type="entry name" value="ARID_dom_sf"/>
</dbReference>
<evidence type="ECO:0000256" key="5">
    <source>
        <dbReference type="SAM" id="MobiDB-lite"/>
    </source>
</evidence>
<evidence type="ECO:0000313" key="7">
    <source>
        <dbReference type="EMBL" id="KRX05183.1"/>
    </source>
</evidence>
<comment type="caution">
    <text evidence="7">The sequence shown here is derived from an EMBL/GenBank/DDBJ whole genome shotgun (WGS) entry which is preliminary data.</text>
</comment>
<dbReference type="InterPro" id="IPR052406">
    <property type="entry name" value="Chromatin_Remodeling_Comp"/>
</dbReference>
<dbReference type="FunCoup" id="A0A0V0QSD1">
    <property type="interactions" value="17"/>
</dbReference>
<dbReference type="Gene3D" id="1.10.150.60">
    <property type="entry name" value="ARID DNA-binding domain"/>
    <property type="match status" value="1"/>
</dbReference>
<keyword evidence="1" id="KW-0156">Chromatin regulator</keyword>
<dbReference type="SUPFAM" id="SSF46774">
    <property type="entry name" value="ARID-like"/>
    <property type="match status" value="1"/>
</dbReference>
<evidence type="ECO:0000256" key="1">
    <source>
        <dbReference type="ARBA" id="ARBA00022853"/>
    </source>
</evidence>
<accession>A0A0V0QSD1</accession>
<dbReference type="AlphaFoldDB" id="A0A0V0QSD1"/>
<dbReference type="PANTHER" id="PTHR22970:SF14">
    <property type="entry name" value="AT-RICH INTERACTIVE DOMAIN-CONTAINING PROTEIN 2"/>
    <property type="match status" value="1"/>
</dbReference>
<feature type="region of interest" description="Disordered" evidence="5">
    <location>
        <begin position="170"/>
        <end position="189"/>
    </location>
</feature>
<dbReference type="GO" id="GO:0016586">
    <property type="term" value="C:RSC-type complex"/>
    <property type="evidence" value="ECO:0007669"/>
    <property type="project" value="TreeGrafter"/>
</dbReference>
<dbReference type="InParanoid" id="A0A0V0QSD1"/>
<feature type="domain" description="ARID" evidence="6">
    <location>
        <begin position="22"/>
        <end position="114"/>
    </location>
</feature>
<dbReference type="GO" id="GO:0003677">
    <property type="term" value="F:DNA binding"/>
    <property type="evidence" value="ECO:0007669"/>
    <property type="project" value="InterPro"/>
</dbReference>
<evidence type="ECO:0000256" key="4">
    <source>
        <dbReference type="ARBA" id="ARBA00023242"/>
    </source>
</evidence>
<dbReference type="SUPFAM" id="SSF48371">
    <property type="entry name" value="ARM repeat"/>
    <property type="match status" value="1"/>
</dbReference>
<gene>
    <name evidence="7" type="ORF">PPERSA_06817</name>
</gene>
<dbReference type="SMART" id="SM00501">
    <property type="entry name" value="BRIGHT"/>
    <property type="match status" value="1"/>
</dbReference>
<keyword evidence="4" id="KW-0539">Nucleus</keyword>
<dbReference type="Proteomes" id="UP000054937">
    <property type="component" value="Unassembled WGS sequence"/>
</dbReference>
<keyword evidence="2" id="KW-0805">Transcription regulation</keyword>
<sequence>MDQEESSMVMDPNENNFAPDTVENREKFNNSLQQYWKQKNITFIKQPTIGGKDLDFYVLYSSVCQRGGAIKVSDNKLWREIVNELKLPSSCTSASFTLKNHYAKYLLGFEIIHMHKKDDQDIPTLAPGRNFKNENIKEGESGQAKNNNSQQNDNNDKPVNQQLKKGLSIQKSESKANLMDSDDSVSEPDEINNIQQSSKKLINTNKGNSLENSFEKEQYKKFGEEEEVFYYNEMKLFPTQGDLKRIVLAFQSRISDDIVYAINQLLFYSVNMQDPFQLNKVPNLLDSISDYLYNILQRLPDFNVNKEDGNNYVYETYQNLDDYPIGTVLLFNQKNNTEISPISLLQKNVKSKQKQKFELETGKVFLDQARTIFLILRNLSYQQVNEKEIQDNDKLTELMFNLFCENKDQEISNYILEIIASLAKLIKFKLIPKQKQFTKQLYDYLNSEEHDLLESTVDILRQCIPTHENQIVFEKEIDQYLHQIVNLLSIGNVDIKEGLLEFLCYLTDQSIETKVKIASYPRFMERLITILGSGLGKQNERLTKLGALVLNNLSFSNKSRQYILPFEEDILLVASTDESVSRILSDILNEMDNYSNIDAVR</sequence>
<reference evidence="7 8" key="1">
    <citation type="journal article" date="2015" name="Sci. Rep.">
        <title>Genome of the facultative scuticociliatosis pathogen Pseudocohnilembus persalinus provides insight into its virulence through horizontal gene transfer.</title>
        <authorList>
            <person name="Xiong J."/>
            <person name="Wang G."/>
            <person name="Cheng J."/>
            <person name="Tian M."/>
            <person name="Pan X."/>
            <person name="Warren A."/>
            <person name="Jiang C."/>
            <person name="Yuan D."/>
            <person name="Miao W."/>
        </authorList>
    </citation>
    <scope>NUCLEOTIDE SEQUENCE [LARGE SCALE GENOMIC DNA]</scope>
    <source>
        <strain evidence="7">36N120E</strain>
    </source>
</reference>
<evidence type="ECO:0000259" key="6">
    <source>
        <dbReference type="PROSITE" id="PS51011"/>
    </source>
</evidence>